<gene>
    <name evidence="1" type="ORF">SALB_01224</name>
</gene>
<name>A0A059VZ97_STRNR</name>
<dbReference type="STRING" id="68570.DC74_419"/>
<evidence type="ECO:0000313" key="1">
    <source>
        <dbReference type="EMBL" id="GCB88553.1"/>
    </source>
</evidence>
<dbReference type="SUPFAM" id="SSF55729">
    <property type="entry name" value="Acyl-CoA N-acyltransferases (Nat)"/>
    <property type="match status" value="1"/>
</dbReference>
<proteinExistence type="predicted"/>
<dbReference type="eggNOG" id="ENOG5032FBR">
    <property type="taxonomic scope" value="Bacteria"/>
</dbReference>
<organism evidence="1 2">
    <name type="scientific">Streptomyces noursei</name>
    <name type="common">Streptomyces albulus</name>
    <dbReference type="NCBI Taxonomy" id="1971"/>
    <lineage>
        <taxon>Bacteria</taxon>
        <taxon>Bacillati</taxon>
        <taxon>Actinomycetota</taxon>
        <taxon>Actinomycetes</taxon>
        <taxon>Kitasatosporales</taxon>
        <taxon>Streptomycetaceae</taxon>
        <taxon>Streptomyces</taxon>
    </lineage>
</organism>
<accession>A0A059VZ97</accession>
<dbReference type="Proteomes" id="UP000288351">
    <property type="component" value="Unassembled WGS sequence"/>
</dbReference>
<sequence length="303" mass="32625">MHTDTVSPDELDKAVAGLPVQVWNAPTAAELYGQTLNLVCRTRGGRTAGAWVVPLDDDGTAARRPFRLLPYASPWVDPELHPVDRHRAVLSMTQALMDRVESAEIPMDPRFGEAAALAEAGAELLCRHTRVLELHADRDPRTGYVATARNHIRAAAREHTVRTAPLDAFDFSRAVVGQPPDAVAARRRSGLRVGGVEPALCLAATDPDGTCRGQVFVLLCDGAAVLMHSWFDRAGARGVPSLLVDEAIAWAGRQPGTDVFDFEGSVLPGVDRFMTGFGARACAYPQLRWRRSTEPGAGAGEFG</sequence>
<dbReference type="RefSeq" id="WP_016572271.1">
    <property type="nucleotide sequence ID" value="NZ_BHXC01000006.1"/>
</dbReference>
<dbReference type="EMBL" id="BHXC01000006">
    <property type="protein sequence ID" value="GCB88553.1"/>
    <property type="molecule type" value="Genomic_DNA"/>
</dbReference>
<comment type="caution">
    <text evidence="1">The sequence shown here is derived from an EMBL/GenBank/DDBJ whole genome shotgun (WGS) entry which is preliminary data.</text>
</comment>
<protein>
    <submittedName>
        <fullName evidence="1">Uncharacterized protein</fullName>
    </submittedName>
</protein>
<dbReference type="InterPro" id="IPR016181">
    <property type="entry name" value="Acyl_CoA_acyltransferase"/>
</dbReference>
<dbReference type="AlphaFoldDB" id="A0A059VZ97"/>
<evidence type="ECO:0000313" key="2">
    <source>
        <dbReference type="Proteomes" id="UP000288351"/>
    </source>
</evidence>
<reference evidence="1 2" key="1">
    <citation type="journal article" date="2019" name="Microbiol. Resour. Announc.">
        <title>Draft Genome Sequence of the Most Traditional epsilon-Poly-l-Lysine Producer, Streptomyces albulus NBRC14147.</title>
        <authorList>
            <person name="Yamanaka K."/>
            <person name="Hamano Y."/>
        </authorList>
    </citation>
    <scope>NUCLEOTIDE SEQUENCE [LARGE SCALE GENOMIC DNA]</scope>
    <source>
        <strain evidence="1 2">NBRC 14147</strain>
    </source>
</reference>